<evidence type="ECO:0000256" key="6">
    <source>
        <dbReference type="ARBA" id="ARBA00033409"/>
    </source>
</evidence>
<protein>
    <recommendedName>
        <fullName evidence="2 7">DNA repair protein RecO</fullName>
    </recommendedName>
    <alternativeName>
        <fullName evidence="6 7">Recombination protein O</fullName>
    </alternativeName>
</protein>
<dbReference type="RefSeq" id="WP_055241215.1">
    <property type="nucleotide sequence ID" value="NZ_CP071249.1"/>
</dbReference>
<evidence type="ECO:0000256" key="2">
    <source>
        <dbReference type="ARBA" id="ARBA00021310"/>
    </source>
</evidence>
<dbReference type="GO" id="GO:0006302">
    <property type="term" value="P:double-strand break repair"/>
    <property type="evidence" value="ECO:0007669"/>
    <property type="project" value="TreeGrafter"/>
</dbReference>
<evidence type="ECO:0000313" key="10">
    <source>
        <dbReference type="EMBL" id="UUF08619.1"/>
    </source>
</evidence>
<keyword evidence="5 7" id="KW-0234">DNA repair</keyword>
<feature type="domain" description="DNA replication/recombination mediator RecO N-terminal" evidence="8">
    <location>
        <begin position="3"/>
        <end position="82"/>
    </location>
</feature>
<gene>
    <name evidence="7 10" type="primary">recO</name>
    <name evidence="9" type="ORF">J0J69_13015</name>
    <name evidence="10" type="ORF">J0J70_00930</name>
</gene>
<dbReference type="HAMAP" id="MF_00201">
    <property type="entry name" value="RecO"/>
    <property type="match status" value="1"/>
</dbReference>
<dbReference type="InterPro" id="IPR003717">
    <property type="entry name" value="RecO"/>
</dbReference>
<name>A0A9Q9CLH0_9FIRM</name>
<dbReference type="Pfam" id="PF02565">
    <property type="entry name" value="RecO_C"/>
    <property type="match status" value="1"/>
</dbReference>
<dbReference type="SUPFAM" id="SSF50249">
    <property type="entry name" value="Nucleic acid-binding proteins"/>
    <property type="match status" value="1"/>
</dbReference>
<reference evidence="10 11" key="1">
    <citation type="submission" date="2021-03" db="EMBL/GenBank/DDBJ databases">
        <title>Comparative Genomics and Metabolomics in the genus Turicibacter.</title>
        <authorList>
            <person name="Maki J."/>
            <person name="Looft T."/>
        </authorList>
    </citation>
    <scope>NUCLEOTIDE SEQUENCE</scope>
    <source>
        <strain evidence="10">ISU324</strain>
        <strain evidence="9 11">MMM721</strain>
    </source>
</reference>
<proteinExistence type="inferred from homology"/>
<dbReference type="EMBL" id="CP071249">
    <property type="protein sequence ID" value="UUF05934.1"/>
    <property type="molecule type" value="Genomic_DNA"/>
</dbReference>
<dbReference type="Proteomes" id="UP001058016">
    <property type="component" value="Chromosome"/>
</dbReference>
<dbReference type="Pfam" id="PF11967">
    <property type="entry name" value="RecO_N"/>
    <property type="match status" value="1"/>
</dbReference>
<evidence type="ECO:0000259" key="8">
    <source>
        <dbReference type="Pfam" id="PF11967"/>
    </source>
</evidence>
<evidence type="ECO:0000313" key="11">
    <source>
        <dbReference type="Proteomes" id="UP001058016"/>
    </source>
</evidence>
<comment type="function">
    <text evidence="7">Involved in DNA repair and RecF pathway recombination.</text>
</comment>
<keyword evidence="4 7" id="KW-0233">DNA recombination</keyword>
<dbReference type="SUPFAM" id="SSF57863">
    <property type="entry name" value="ArfGap/RecO-like zinc finger"/>
    <property type="match status" value="1"/>
</dbReference>
<comment type="similarity">
    <text evidence="1 7">Belongs to the RecO family.</text>
</comment>
<dbReference type="GO" id="GO:0006310">
    <property type="term" value="P:DNA recombination"/>
    <property type="evidence" value="ECO:0007669"/>
    <property type="project" value="UniProtKB-UniRule"/>
</dbReference>
<keyword evidence="3 7" id="KW-0227">DNA damage</keyword>
<evidence type="ECO:0000313" key="12">
    <source>
        <dbReference type="Proteomes" id="UP001058072"/>
    </source>
</evidence>
<evidence type="ECO:0000256" key="1">
    <source>
        <dbReference type="ARBA" id="ARBA00007452"/>
    </source>
</evidence>
<dbReference type="Gene3D" id="2.40.50.140">
    <property type="entry name" value="Nucleic acid-binding proteins"/>
    <property type="match status" value="1"/>
</dbReference>
<evidence type="ECO:0000256" key="5">
    <source>
        <dbReference type="ARBA" id="ARBA00023204"/>
    </source>
</evidence>
<dbReference type="Gene3D" id="1.20.1440.120">
    <property type="entry name" value="Recombination protein O, C-terminal domain"/>
    <property type="match status" value="1"/>
</dbReference>
<dbReference type="InterPro" id="IPR022572">
    <property type="entry name" value="DNA_rep/recomb_RecO_N"/>
</dbReference>
<organism evidence="10 12">
    <name type="scientific">Turicibacter bilis</name>
    <dbReference type="NCBI Taxonomy" id="2735723"/>
    <lineage>
        <taxon>Bacteria</taxon>
        <taxon>Bacillati</taxon>
        <taxon>Bacillota</taxon>
        <taxon>Erysipelotrichia</taxon>
        <taxon>Erysipelotrichales</taxon>
        <taxon>Turicibacteraceae</taxon>
        <taxon>Turicibacter</taxon>
    </lineage>
</organism>
<sequence length="246" mass="28025">MAIDVEGIILKSFNYGEHHKIVKVLTENQGVIGVFVQNANKVNTKKSALVQPLTCARFNLKPSTNANSDLYYVYSGDVIDYYLNVKLDYENIAYFYFMIELILKGMAESEYSSYVYRMLKNFLDAAEQGYSAYLLSLIFQLKMMPIIGIEPVMDCCAVCRSTEHIATLSVRQGGLVCAKCYHPAEPILIDAPLIPIVRALYKVDINHLPEVELEEELLKPIEQFLDAYYDSYAGLHLQTKKFMKEI</sequence>
<evidence type="ECO:0000313" key="9">
    <source>
        <dbReference type="EMBL" id="UUF05934.1"/>
    </source>
</evidence>
<dbReference type="NCBIfam" id="TIGR00613">
    <property type="entry name" value="reco"/>
    <property type="match status" value="1"/>
</dbReference>
<evidence type="ECO:0000256" key="7">
    <source>
        <dbReference type="HAMAP-Rule" id="MF_00201"/>
    </source>
</evidence>
<dbReference type="GO" id="GO:0043590">
    <property type="term" value="C:bacterial nucleoid"/>
    <property type="evidence" value="ECO:0007669"/>
    <property type="project" value="TreeGrafter"/>
</dbReference>
<dbReference type="PANTHER" id="PTHR33991:SF1">
    <property type="entry name" value="DNA REPAIR PROTEIN RECO"/>
    <property type="match status" value="1"/>
</dbReference>
<keyword evidence="11" id="KW-1185">Reference proteome</keyword>
<dbReference type="InterPro" id="IPR012340">
    <property type="entry name" value="NA-bd_OB-fold"/>
</dbReference>
<dbReference type="InterPro" id="IPR037278">
    <property type="entry name" value="ARFGAP/RecO"/>
</dbReference>
<dbReference type="EMBL" id="CP071250">
    <property type="protein sequence ID" value="UUF08619.1"/>
    <property type="molecule type" value="Genomic_DNA"/>
</dbReference>
<evidence type="ECO:0000256" key="4">
    <source>
        <dbReference type="ARBA" id="ARBA00023172"/>
    </source>
</evidence>
<dbReference type="AlphaFoldDB" id="A0A9Q9CLH0"/>
<dbReference type="PANTHER" id="PTHR33991">
    <property type="entry name" value="DNA REPAIR PROTEIN RECO"/>
    <property type="match status" value="1"/>
</dbReference>
<evidence type="ECO:0000256" key="3">
    <source>
        <dbReference type="ARBA" id="ARBA00022763"/>
    </source>
</evidence>
<accession>A0A9Q9CLH0</accession>
<dbReference type="Proteomes" id="UP001058072">
    <property type="component" value="Chromosome"/>
</dbReference>
<dbReference type="InterPro" id="IPR042242">
    <property type="entry name" value="RecO_C"/>
</dbReference>